<protein>
    <submittedName>
        <fullName evidence="1">Uncharacterized protein</fullName>
    </submittedName>
</protein>
<dbReference type="EMBL" id="CM055764">
    <property type="protein sequence ID" value="KAJ7984473.1"/>
    <property type="molecule type" value="Genomic_DNA"/>
</dbReference>
<evidence type="ECO:0000313" key="1">
    <source>
        <dbReference type="EMBL" id="KAJ7984473.1"/>
    </source>
</evidence>
<dbReference type="Proteomes" id="UP001157502">
    <property type="component" value="Chromosome 37"/>
</dbReference>
<accession>A0ACC2EZE2</accession>
<reference evidence="1" key="1">
    <citation type="submission" date="2021-05" db="EMBL/GenBank/DDBJ databases">
        <authorList>
            <person name="Pan Q."/>
            <person name="Jouanno E."/>
            <person name="Zahm M."/>
            <person name="Klopp C."/>
            <person name="Cabau C."/>
            <person name="Louis A."/>
            <person name="Berthelot C."/>
            <person name="Parey E."/>
            <person name="Roest Crollius H."/>
            <person name="Montfort J."/>
            <person name="Robinson-Rechavi M."/>
            <person name="Bouchez O."/>
            <person name="Lampietro C."/>
            <person name="Lopez Roques C."/>
            <person name="Donnadieu C."/>
            <person name="Postlethwait J."/>
            <person name="Bobe J."/>
            <person name="Dillon D."/>
            <person name="Chandos A."/>
            <person name="von Hippel F."/>
            <person name="Guiguen Y."/>
        </authorList>
    </citation>
    <scope>NUCLEOTIDE SEQUENCE</scope>
    <source>
        <strain evidence="1">YG-Jan2019</strain>
    </source>
</reference>
<keyword evidence="2" id="KW-1185">Reference proteome</keyword>
<name>A0ACC2EZE2_DALPE</name>
<evidence type="ECO:0000313" key="2">
    <source>
        <dbReference type="Proteomes" id="UP001157502"/>
    </source>
</evidence>
<proteinExistence type="predicted"/>
<sequence>MALAMPSSVRAGSLKDPEVAELFYRDDPEKLFTDLREIGHGSFGAVYFAHDIRTNEVVAIKKMSYGGKQSTEKWQDIIKEVKFLQKLRHANTVEYRGCYLREHTAWLVMEYCLGSASDLLEVHKKPLQEQEIAAITHGALQGLVYLHSHNMIHRDVKAGNILLTEPGQVKLGDFGSASIVAPANSFVGTPYWMAPEVILAMDEGQYDGKVDVWSLGITAIELAERKPPLFNMNAMSALYHIAQNESPVLQSNHWSDYFHNFVDSCLQKIHQDRPTSDVLLKHLFLCRERPHTVVMDLIARTKDAVRELDNLQYRKMKKILFHEALNGPQTEGGEEEEDVEQYMLQSGTVNSMESSHSLPSMSISASSQSSSVTSLADGSDDSGEMAMMTEGEHTVTSNSSVLHQPLSHDNIYDDPYQPELDAQQPPSSRGDGRDGGGGRRRGHRSRDHFATIRTASLVTRQIQEHEQGSALREQMSGYKRMRRQHQKQLMGLENKLKAEMDEHQLRLDKELENQRNSFGGEADKQSKKHQAILEKETKAALAEEKKFQQHILAQQKKELTSLLESQKRQYRARKEQLKEELNENQSTPKREKQEWLVHQKECLQQLQAEEEAGLLRRQRQYYELQSRQYKRKMLLARHNLEQDLLREDLNKKQTLKDLECAMLLRHHESTQEMEFRQLGSVQRTRADLIRTQHQTELTNQMEYNKRREQELRQKHAVEVRQQPKSLKVSESETHDSQSQPPPETEDGVEGGLSTGGQRGDQPGAEGMEVIGEVEEVEKGEMEERETKEVMEGNVGEVEEWGRKGLEGKIGEALEDRREGMKIGDGYRLEMMDEIEKGENARTENVGEKCREDEEEKRKSAEGQVVLRQVEGVQWEDDEDDEARYVLDDDYCNEEAEEEEGRGVADGCPSEFITSPERRRAHKSDELSEFYFPETPEEVEPASPAASPASPTPVPSCFPSLFSHAICLLLSISAAAQPSNLTLLLLSIFLLSLRRSPPLPSLASLLLSGELALLALFFSYLLLRSCCSLSISTYLSLTLWACGLFSLGLSLSLGLYYVPVALISASFLSSPSLFLFLYLVVMLVVRPARDFLQNAPRKLSRLWMRFLFRLPRPLFNIYQSLLGGLAERSLYDMFPKAGRNWGGRQSKIPVPVKSLLMDGQAGRNRSGSSLAACLLWARRFIRRPLGVLADLANSIILRLASRILKELPPHCLSQLRAFGLLRKQKPSRLPRLLPRESKELQIKRQFQDTCKIQTRQYKALRNHLLENTPKSEHKAVLKRLKDEQTRKLAILAEQYDHSINDMLSTQALRLDETQEAEYQVLRMQLQQELELLNAYQSKIKIHTDSQHEREAKDLEQRVSIRRALLEQRIEEEMLSLQNERSDRIRTLLERQACEIETFDSESLRLGFSNMAVTGIPSEAYPKQGYPNAPLGSRSAGGHWSHGMQPQNAQPQPHSRRSHNSSSGGGSRGESSHGMPLASGLGRDGREMHHSSRSSASSSSSSSSSSSQHQQQPPPPPHHHRHHLPQHYHHQSTPQLYREREREKERDREWSGVRGSGDLAHPQHPLPFSHHLPSRSSSQSLALLPPPAPPTVTGPSSSTQGGVYGVGGGLAVRGTPSLIALRNSPQPLRRTASGGGPGVAGGGDGVLSRSTSVTAHISNGSHLLTSPTPKVLKNQVARDITNAFKES</sequence>
<gene>
    <name evidence="1" type="ORF">DPEC_G00355190</name>
</gene>
<organism evidence="1 2">
    <name type="scientific">Dallia pectoralis</name>
    <name type="common">Alaska blackfish</name>
    <dbReference type="NCBI Taxonomy" id="75939"/>
    <lineage>
        <taxon>Eukaryota</taxon>
        <taxon>Metazoa</taxon>
        <taxon>Chordata</taxon>
        <taxon>Craniata</taxon>
        <taxon>Vertebrata</taxon>
        <taxon>Euteleostomi</taxon>
        <taxon>Actinopterygii</taxon>
        <taxon>Neopterygii</taxon>
        <taxon>Teleostei</taxon>
        <taxon>Protacanthopterygii</taxon>
        <taxon>Esociformes</taxon>
        <taxon>Umbridae</taxon>
        <taxon>Dallia</taxon>
    </lineage>
</organism>
<comment type="caution">
    <text evidence="1">The sequence shown here is derived from an EMBL/GenBank/DDBJ whole genome shotgun (WGS) entry which is preliminary data.</text>
</comment>